<name>A0A841M135_9HYPH</name>
<dbReference type="Pfam" id="PF00534">
    <property type="entry name" value="Glycos_transf_1"/>
    <property type="match status" value="1"/>
</dbReference>
<keyword evidence="7" id="KW-1185">Reference proteome</keyword>
<accession>A0A841M135</accession>
<evidence type="ECO:0000259" key="5">
    <source>
        <dbReference type="Pfam" id="PF00535"/>
    </source>
</evidence>
<organism evidence="6 7">
    <name type="scientific">Paenochrobactrum gallinarii</name>
    <dbReference type="NCBI Taxonomy" id="643673"/>
    <lineage>
        <taxon>Bacteria</taxon>
        <taxon>Pseudomonadati</taxon>
        <taxon>Pseudomonadota</taxon>
        <taxon>Alphaproteobacteria</taxon>
        <taxon>Hyphomicrobiales</taxon>
        <taxon>Brucellaceae</taxon>
        <taxon>Paenochrobactrum</taxon>
    </lineage>
</organism>
<protein>
    <submittedName>
        <fullName evidence="6">GT2 family glycosyltransferase/glycosyltransferase involved in cell wall biosynthesis</fullName>
    </submittedName>
</protein>
<dbReference type="Gene3D" id="3.40.50.2000">
    <property type="entry name" value="Glycogen Phosphorylase B"/>
    <property type="match status" value="1"/>
</dbReference>
<dbReference type="PANTHER" id="PTHR43179:SF12">
    <property type="entry name" value="GALACTOFURANOSYLTRANSFERASE GLFT2"/>
    <property type="match status" value="1"/>
</dbReference>
<dbReference type="InterPro" id="IPR001296">
    <property type="entry name" value="Glyco_trans_1"/>
</dbReference>
<dbReference type="InterPro" id="IPR001173">
    <property type="entry name" value="Glyco_trans_2-like"/>
</dbReference>
<evidence type="ECO:0000259" key="4">
    <source>
        <dbReference type="Pfam" id="PF00534"/>
    </source>
</evidence>
<evidence type="ECO:0000256" key="2">
    <source>
        <dbReference type="ARBA" id="ARBA00022676"/>
    </source>
</evidence>
<dbReference type="SUPFAM" id="SSF53448">
    <property type="entry name" value="Nucleotide-diphospho-sugar transferases"/>
    <property type="match status" value="1"/>
</dbReference>
<comment type="caution">
    <text evidence="6">The sequence shown here is derived from an EMBL/GenBank/DDBJ whole genome shotgun (WGS) entry which is preliminary data.</text>
</comment>
<evidence type="ECO:0000256" key="3">
    <source>
        <dbReference type="ARBA" id="ARBA00022679"/>
    </source>
</evidence>
<gene>
    <name evidence="6" type="ORF">FHS77_003047</name>
</gene>
<dbReference type="AlphaFoldDB" id="A0A841M135"/>
<evidence type="ECO:0000256" key="1">
    <source>
        <dbReference type="ARBA" id="ARBA00006739"/>
    </source>
</evidence>
<keyword evidence="3 6" id="KW-0808">Transferase</keyword>
<dbReference type="RefSeq" id="WP_184224703.1">
    <property type="nucleotide sequence ID" value="NZ_JACIIU010000033.1"/>
</dbReference>
<feature type="domain" description="Glycosyl transferase family 1" evidence="4">
    <location>
        <begin position="594"/>
        <end position="736"/>
    </location>
</feature>
<comment type="similarity">
    <text evidence="1">Belongs to the glycosyltransferase 2 family.</text>
</comment>
<feature type="domain" description="Glycosyltransferase 2-like" evidence="5">
    <location>
        <begin position="109"/>
        <end position="218"/>
    </location>
</feature>
<dbReference type="PANTHER" id="PTHR43179">
    <property type="entry name" value="RHAMNOSYLTRANSFERASE WBBL"/>
    <property type="match status" value="1"/>
</dbReference>
<dbReference type="GO" id="GO:0016757">
    <property type="term" value="F:glycosyltransferase activity"/>
    <property type="evidence" value="ECO:0007669"/>
    <property type="project" value="UniProtKB-KW"/>
</dbReference>
<dbReference type="Gene3D" id="3.90.550.10">
    <property type="entry name" value="Spore Coat Polysaccharide Biosynthesis Protein SpsA, Chain A"/>
    <property type="match status" value="1"/>
</dbReference>
<keyword evidence="2" id="KW-0328">Glycosyltransferase</keyword>
<dbReference type="InterPro" id="IPR029044">
    <property type="entry name" value="Nucleotide-diphossugar_trans"/>
</dbReference>
<evidence type="ECO:0000313" key="7">
    <source>
        <dbReference type="Proteomes" id="UP000555393"/>
    </source>
</evidence>
<dbReference type="CDD" id="cd03801">
    <property type="entry name" value="GT4_PimA-like"/>
    <property type="match status" value="1"/>
</dbReference>
<sequence length="742" mass="83936">MTVKKNNDASIVSSSDGEQTVEKRNHTFLKTFYIRRFFKNLRMAASKQRTRRAISCVLRGDFRFLGHQLHRLAIAEQDIIPQSIPINVVLDTLAQVKENSILLPNHVDLVVPVYNGYEYLRPLFESIKRHTSSRYRLIVIDDASPDSRIWPLLKELVAVETGALLLRNEHNLGFVKTVNKAAQYAEGDFAILNTDIEVPAYWLERLMMPVVWDRCIASTTPFSNAATICSFPMMNIDNELPAGIDAGRVDSCFLRLKSNLDQVEAPTGIGFCMGINGDIWREIGGFDDELFSRGYGEENDWCQRAISKGFRNIIVQNLFVYHKHGGSFEADVRTALREENYKKLIKRWPMYSSAVDCFIKADPLAPARQMATLLAIGNEGPWPPILIVDHDIGGGANVYRRKLVQERVALKQPVFVLTAPQGFDTGNEQLALDFYFGESRVRFEVKKYKDIIELFRSVRLGEIFYNNVVSYQDPLAIVRTMIALKRKTNARLVFAVHDFYALNPSYTLLNAQGKYSGIYSNEQVWLDINKNPFAYNPRTNSSGEWYAAWGELLDCADEVLCFSENSRQHLVEVYPDSSKRVIVRPHTLPVNFLQKPNLAKDKHLHIAVVGSISRSKGASIVAELSRVLAKEDKQARITVIGILEGAPRRSNLRVTGPYKPDELPFLLERCGANVCLLPSIWPETFSYVAEEIMNLEVPFVCFDIGAPAERVSHYQFGQIATEISAEGALEAVRMLLQRLSAL</sequence>
<reference evidence="6 7" key="1">
    <citation type="submission" date="2020-08" db="EMBL/GenBank/DDBJ databases">
        <title>Genomic Encyclopedia of Type Strains, Phase IV (KMG-IV): sequencing the most valuable type-strain genomes for metagenomic binning, comparative biology and taxonomic classification.</title>
        <authorList>
            <person name="Goeker M."/>
        </authorList>
    </citation>
    <scope>NUCLEOTIDE SEQUENCE [LARGE SCALE GENOMIC DNA]</scope>
    <source>
        <strain evidence="6 7">DSM 22336</strain>
    </source>
</reference>
<dbReference type="Proteomes" id="UP000555393">
    <property type="component" value="Unassembled WGS sequence"/>
</dbReference>
<dbReference type="Pfam" id="PF00535">
    <property type="entry name" value="Glycos_transf_2"/>
    <property type="match status" value="1"/>
</dbReference>
<evidence type="ECO:0000313" key="6">
    <source>
        <dbReference type="EMBL" id="MBB6262472.1"/>
    </source>
</evidence>
<dbReference type="EMBL" id="JACIIU010000033">
    <property type="protein sequence ID" value="MBB6262472.1"/>
    <property type="molecule type" value="Genomic_DNA"/>
</dbReference>
<proteinExistence type="inferred from homology"/>
<dbReference type="SUPFAM" id="SSF53756">
    <property type="entry name" value="UDP-Glycosyltransferase/glycogen phosphorylase"/>
    <property type="match status" value="1"/>
</dbReference>